<organism evidence="4 5">
    <name type="scientific">Candidatus Pullilachnospira gallistercoris</name>
    <dbReference type="NCBI Taxonomy" id="2840911"/>
    <lineage>
        <taxon>Bacteria</taxon>
        <taxon>Bacillati</taxon>
        <taxon>Bacillota</taxon>
        <taxon>Clostridia</taxon>
        <taxon>Lachnospirales</taxon>
        <taxon>Lachnospiraceae</taxon>
        <taxon>Lachnospiraceae incertae sedis</taxon>
        <taxon>Candidatus Pullilachnospira</taxon>
    </lineage>
</organism>
<proteinExistence type="predicted"/>
<evidence type="ECO:0000256" key="1">
    <source>
        <dbReference type="ARBA" id="ARBA00022801"/>
    </source>
</evidence>
<feature type="signal peptide" evidence="2">
    <location>
        <begin position="1"/>
        <end position="20"/>
    </location>
</feature>
<dbReference type="Gene3D" id="3.40.630.40">
    <property type="entry name" value="Zn-dependent exopeptidases"/>
    <property type="match status" value="1"/>
</dbReference>
<dbReference type="InterPro" id="IPR050695">
    <property type="entry name" value="N-acetylmuramoyl_amidase_3"/>
</dbReference>
<evidence type="ECO:0000313" key="4">
    <source>
        <dbReference type="EMBL" id="HIR71269.1"/>
    </source>
</evidence>
<keyword evidence="2" id="KW-0732">Signal</keyword>
<feature type="chain" id="PRO_5038493345" evidence="2">
    <location>
        <begin position="21"/>
        <end position="238"/>
    </location>
</feature>
<dbReference type="Proteomes" id="UP000823912">
    <property type="component" value="Unassembled WGS sequence"/>
</dbReference>
<dbReference type="GO" id="GO:0030288">
    <property type="term" value="C:outer membrane-bounded periplasmic space"/>
    <property type="evidence" value="ECO:0007669"/>
    <property type="project" value="TreeGrafter"/>
</dbReference>
<dbReference type="SUPFAM" id="SSF53187">
    <property type="entry name" value="Zn-dependent exopeptidases"/>
    <property type="match status" value="1"/>
</dbReference>
<dbReference type="PANTHER" id="PTHR30404:SF0">
    <property type="entry name" value="N-ACETYLMURAMOYL-L-ALANINE AMIDASE AMIC"/>
    <property type="match status" value="1"/>
</dbReference>
<feature type="domain" description="MurNAc-LAA" evidence="3">
    <location>
        <begin position="109"/>
        <end position="221"/>
    </location>
</feature>
<dbReference type="AlphaFoldDB" id="A0A9D1JBQ2"/>
<dbReference type="SMART" id="SM00646">
    <property type="entry name" value="Ami_3"/>
    <property type="match status" value="1"/>
</dbReference>
<sequence length="238" mass="26536">MRKKIELIMAVCLILTALFAATHGVRDAVSGRAVEGMKVMIDAGHGGNDPGKVAADGSLEKDINLEIALCLGDYLEKKGMDVYYIRQKDMGLYSPGSTSKKSEDLKKRCEIIEDIDPDITISIHQNSYQESYVKGAQVFYYSQSVQGKALAEALQENLRKYADRENTRKAKANDSYYILKNTVSPTVIVECGFLSNPKEAEKLQESSYQEKLAEAIYHGICDFLEENSGEDSREGRRL</sequence>
<comment type="caution">
    <text evidence="4">The sequence shown here is derived from an EMBL/GenBank/DDBJ whole genome shotgun (WGS) entry which is preliminary data.</text>
</comment>
<reference evidence="4" key="2">
    <citation type="journal article" date="2021" name="PeerJ">
        <title>Extensive microbial diversity within the chicken gut microbiome revealed by metagenomics and culture.</title>
        <authorList>
            <person name="Gilroy R."/>
            <person name="Ravi A."/>
            <person name="Getino M."/>
            <person name="Pursley I."/>
            <person name="Horton D.L."/>
            <person name="Alikhan N.F."/>
            <person name="Baker D."/>
            <person name="Gharbi K."/>
            <person name="Hall N."/>
            <person name="Watson M."/>
            <person name="Adriaenssens E.M."/>
            <person name="Foster-Nyarko E."/>
            <person name="Jarju S."/>
            <person name="Secka A."/>
            <person name="Antonio M."/>
            <person name="Oren A."/>
            <person name="Chaudhuri R.R."/>
            <person name="La Ragione R."/>
            <person name="Hildebrand F."/>
            <person name="Pallen M.J."/>
        </authorList>
    </citation>
    <scope>NUCLEOTIDE SEQUENCE</scope>
    <source>
        <strain evidence="4">ChiSjej5B23-6657</strain>
    </source>
</reference>
<gene>
    <name evidence="4" type="ORF">IAA55_08310</name>
</gene>
<evidence type="ECO:0000313" key="5">
    <source>
        <dbReference type="Proteomes" id="UP000823912"/>
    </source>
</evidence>
<name>A0A9D1JBQ2_9FIRM</name>
<evidence type="ECO:0000259" key="3">
    <source>
        <dbReference type="SMART" id="SM00646"/>
    </source>
</evidence>
<dbReference type="PANTHER" id="PTHR30404">
    <property type="entry name" value="N-ACETYLMURAMOYL-L-ALANINE AMIDASE"/>
    <property type="match status" value="1"/>
</dbReference>
<accession>A0A9D1JBQ2</accession>
<dbReference type="GO" id="GO:0009253">
    <property type="term" value="P:peptidoglycan catabolic process"/>
    <property type="evidence" value="ECO:0007669"/>
    <property type="project" value="InterPro"/>
</dbReference>
<keyword evidence="1" id="KW-0378">Hydrolase</keyword>
<dbReference type="GO" id="GO:0008745">
    <property type="term" value="F:N-acetylmuramoyl-L-alanine amidase activity"/>
    <property type="evidence" value="ECO:0007669"/>
    <property type="project" value="InterPro"/>
</dbReference>
<evidence type="ECO:0000256" key="2">
    <source>
        <dbReference type="SAM" id="SignalP"/>
    </source>
</evidence>
<dbReference type="InterPro" id="IPR002508">
    <property type="entry name" value="MurNAc-LAA_cat"/>
</dbReference>
<dbReference type="EMBL" id="DVHM01000133">
    <property type="protein sequence ID" value="HIR71269.1"/>
    <property type="molecule type" value="Genomic_DNA"/>
</dbReference>
<dbReference type="Pfam" id="PF01520">
    <property type="entry name" value="Amidase_3"/>
    <property type="match status" value="1"/>
</dbReference>
<reference evidence="4" key="1">
    <citation type="submission" date="2020-10" db="EMBL/GenBank/DDBJ databases">
        <authorList>
            <person name="Gilroy R."/>
        </authorList>
    </citation>
    <scope>NUCLEOTIDE SEQUENCE</scope>
    <source>
        <strain evidence="4">ChiSjej5B23-6657</strain>
    </source>
</reference>
<dbReference type="CDD" id="cd02696">
    <property type="entry name" value="MurNAc-LAA"/>
    <property type="match status" value="1"/>
</dbReference>
<protein>
    <submittedName>
        <fullName evidence="4">N-acetylmuramoyl-L-alanine amidase</fullName>
    </submittedName>
</protein>